<protein>
    <recommendedName>
        <fullName evidence="3">Sigma-54 factor interaction domain-containing protein</fullName>
    </recommendedName>
</protein>
<reference evidence="4" key="1">
    <citation type="journal article" date="2019" name="Sci. Rep.">
        <title>Draft genome of Tanacetum cinerariifolium, the natural source of mosquito coil.</title>
        <authorList>
            <person name="Yamashiro T."/>
            <person name="Shiraishi A."/>
            <person name="Satake H."/>
            <person name="Nakayama K."/>
        </authorList>
    </citation>
    <scope>NUCLEOTIDE SEQUENCE</scope>
</reference>
<sequence length="92" mass="9730">RPKAPVLKFRTVQAPKKAESSLGTSAFSGLSHGDEKVEKAARQAQRLLEKNVPLLILGETGAGKEVFVKALHQASSRADQPLIAVNCAAIPS</sequence>
<evidence type="ECO:0000313" key="4">
    <source>
        <dbReference type="EMBL" id="GFD56065.1"/>
    </source>
</evidence>
<dbReference type="Gene3D" id="3.40.50.300">
    <property type="entry name" value="P-loop containing nucleotide triphosphate hydrolases"/>
    <property type="match status" value="1"/>
</dbReference>
<dbReference type="SUPFAM" id="SSF52540">
    <property type="entry name" value="P-loop containing nucleoside triphosphate hydrolases"/>
    <property type="match status" value="1"/>
</dbReference>
<comment type="caution">
    <text evidence="4">The sequence shown here is derived from an EMBL/GenBank/DDBJ whole genome shotgun (WGS) entry which is preliminary data.</text>
</comment>
<dbReference type="EMBL" id="BKCJ011824926">
    <property type="protein sequence ID" value="GFD56065.1"/>
    <property type="molecule type" value="Genomic_DNA"/>
</dbReference>
<proteinExistence type="predicted"/>
<gene>
    <name evidence="4" type="ORF">Tci_928034</name>
</gene>
<name>A0A699X898_TANCI</name>
<organism evidence="4">
    <name type="scientific">Tanacetum cinerariifolium</name>
    <name type="common">Dalmatian daisy</name>
    <name type="synonym">Chrysanthemum cinerariifolium</name>
    <dbReference type="NCBI Taxonomy" id="118510"/>
    <lineage>
        <taxon>Eukaryota</taxon>
        <taxon>Viridiplantae</taxon>
        <taxon>Streptophyta</taxon>
        <taxon>Embryophyta</taxon>
        <taxon>Tracheophyta</taxon>
        <taxon>Spermatophyta</taxon>
        <taxon>Magnoliopsida</taxon>
        <taxon>eudicotyledons</taxon>
        <taxon>Gunneridae</taxon>
        <taxon>Pentapetalae</taxon>
        <taxon>asterids</taxon>
        <taxon>campanulids</taxon>
        <taxon>Asterales</taxon>
        <taxon>Asteraceae</taxon>
        <taxon>Asteroideae</taxon>
        <taxon>Anthemideae</taxon>
        <taxon>Anthemidinae</taxon>
        <taxon>Tanacetum</taxon>
    </lineage>
</organism>
<dbReference type="InterPro" id="IPR027417">
    <property type="entry name" value="P-loop_NTPase"/>
</dbReference>
<dbReference type="InterPro" id="IPR025662">
    <property type="entry name" value="Sigma_54_int_dom_ATP-bd_1"/>
</dbReference>
<dbReference type="PANTHER" id="PTHR32071:SF77">
    <property type="entry name" value="TRANSCRIPTIONAL REGULATORY PROTEIN"/>
    <property type="match status" value="1"/>
</dbReference>
<feature type="non-terminal residue" evidence="4">
    <location>
        <position position="1"/>
    </location>
</feature>
<dbReference type="InterPro" id="IPR002078">
    <property type="entry name" value="Sigma_54_int"/>
</dbReference>
<accession>A0A699X898</accession>
<feature type="non-terminal residue" evidence="4">
    <location>
        <position position="92"/>
    </location>
</feature>
<evidence type="ECO:0000259" key="3">
    <source>
        <dbReference type="PROSITE" id="PS50045"/>
    </source>
</evidence>
<dbReference type="CDD" id="cd00009">
    <property type="entry name" value="AAA"/>
    <property type="match status" value="1"/>
</dbReference>
<dbReference type="GO" id="GO:0006355">
    <property type="term" value="P:regulation of DNA-templated transcription"/>
    <property type="evidence" value="ECO:0007669"/>
    <property type="project" value="InterPro"/>
</dbReference>
<dbReference type="Pfam" id="PF00158">
    <property type="entry name" value="Sigma54_activat"/>
    <property type="match status" value="1"/>
</dbReference>
<dbReference type="GO" id="GO:0005524">
    <property type="term" value="F:ATP binding"/>
    <property type="evidence" value="ECO:0007669"/>
    <property type="project" value="UniProtKB-KW"/>
</dbReference>
<keyword evidence="2" id="KW-0067">ATP-binding</keyword>
<keyword evidence="1" id="KW-0547">Nucleotide-binding</keyword>
<evidence type="ECO:0000256" key="2">
    <source>
        <dbReference type="ARBA" id="ARBA00022840"/>
    </source>
</evidence>
<dbReference type="PROSITE" id="PS50045">
    <property type="entry name" value="SIGMA54_INTERACT_4"/>
    <property type="match status" value="1"/>
</dbReference>
<dbReference type="AlphaFoldDB" id="A0A699X898"/>
<evidence type="ECO:0000256" key="1">
    <source>
        <dbReference type="ARBA" id="ARBA00022741"/>
    </source>
</evidence>
<dbReference type="PROSITE" id="PS00675">
    <property type="entry name" value="SIGMA54_INTERACT_1"/>
    <property type="match status" value="1"/>
</dbReference>
<feature type="domain" description="Sigma-54 factor interaction" evidence="3">
    <location>
        <begin position="30"/>
        <end position="92"/>
    </location>
</feature>
<dbReference type="PANTHER" id="PTHR32071">
    <property type="entry name" value="TRANSCRIPTIONAL REGULATORY PROTEIN"/>
    <property type="match status" value="1"/>
</dbReference>